<feature type="transmembrane region" description="Helical" evidence="8">
    <location>
        <begin position="280"/>
        <end position="298"/>
    </location>
</feature>
<dbReference type="PANTHER" id="PTHR30269">
    <property type="entry name" value="TRANSMEMBRANE PROTEIN YFCA"/>
    <property type="match status" value="1"/>
</dbReference>
<reference evidence="9" key="1">
    <citation type="submission" date="2019-02" db="EMBL/GenBank/DDBJ databases">
        <authorList>
            <person name="Gruber-Vodicka R. H."/>
            <person name="Seah K. B. B."/>
        </authorList>
    </citation>
    <scope>NUCLEOTIDE SEQUENCE</scope>
    <source>
        <strain evidence="9">BECK_S312</strain>
        <strain evidence="10">BECK_S426</strain>
    </source>
</reference>
<name>A0A450WSK3_9GAMM</name>
<evidence type="ECO:0000313" key="9">
    <source>
        <dbReference type="EMBL" id="VFK19990.1"/>
    </source>
</evidence>
<evidence type="ECO:0000256" key="4">
    <source>
        <dbReference type="ARBA" id="ARBA00022475"/>
    </source>
</evidence>
<keyword evidence="5 8" id="KW-0812">Transmembrane</keyword>
<organism evidence="9">
    <name type="scientific">Candidatus Kentrum sp. LPFa</name>
    <dbReference type="NCBI Taxonomy" id="2126335"/>
    <lineage>
        <taxon>Bacteria</taxon>
        <taxon>Pseudomonadati</taxon>
        <taxon>Pseudomonadota</taxon>
        <taxon>Gammaproteobacteria</taxon>
        <taxon>Candidatus Kentrum</taxon>
    </lineage>
</organism>
<sequence length="300" mass="32393">MGVPIGGNFLNWITRNWQDGIRTGKRFNGLAGVWIRIVGCEIRLRKECSRIARFVMEWTAWQISLAVVAGLLAGFSKTGIPAAGLLIVPIMALLFPARLSVGVLLPMLIIADIWAVKHYRHHADHGELTRLAPGVLVGMVAGAFSLSRMDNGTMERALGALVLLLLALEGLRAVFPARVLTDHRVFPWVFGALAGVATTMGNAAGPIVSLYLLGRSLPKEAFMGTAAWFFLIVNCLKVPLFAHLGIITLEGLIFDAALIPTILLGGWIGIAVFSRISQSFFNRLILILSAVVGLQLIIGP</sequence>
<comment type="subcellular location">
    <subcellularLocation>
        <location evidence="1 8">Cell membrane</location>
        <topology evidence="1 8">Multi-pass membrane protein</topology>
    </subcellularLocation>
</comment>
<feature type="transmembrane region" description="Helical" evidence="8">
    <location>
        <begin position="128"/>
        <end position="146"/>
    </location>
</feature>
<comment type="similarity">
    <text evidence="2 8">Belongs to the 4-toluene sulfonate uptake permease (TSUP) (TC 2.A.102) family.</text>
</comment>
<evidence type="ECO:0000256" key="8">
    <source>
        <dbReference type="RuleBase" id="RU363041"/>
    </source>
</evidence>
<accession>A0A450WSK3</accession>
<evidence type="ECO:0000256" key="2">
    <source>
        <dbReference type="ARBA" id="ARBA00009142"/>
    </source>
</evidence>
<dbReference type="AlphaFoldDB" id="A0A450WSK3"/>
<proteinExistence type="inferred from homology"/>
<dbReference type="GO" id="GO:0005886">
    <property type="term" value="C:plasma membrane"/>
    <property type="evidence" value="ECO:0007669"/>
    <property type="project" value="UniProtKB-SubCell"/>
</dbReference>
<dbReference type="EMBL" id="CAADFP010000269">
    <property type="protein sequence ID" value="VFK34431.1"/>
    <property type="molecule type" value="Genomic_DNA"/>
</dbReference>
<feature type="transmembrane region" description="Helical" evidence="8">
    <location>
        <begin position="252"/>
        <end position="273"/>
    </location>
</feature>
<evidence type="ECO:0000256" key="5">
    <source>
        <dbReference type="ARBA" id="ARBA00022692"/>
    </source>
</evidence>
<keyword evidence="7 8" id="KW-0472">Membrane</keyword>
<dbReference type="Pfam" id="PF01925">
    <property type="entry name" value="TauE"/>
    <property type="match status" value="1"/>
</dbReference>
<evidence type="ECO:0000256" key="6">
    <source>
        <dbReference type="ARBA" id="ARBA00022989"/>
    </source>
</evidence>
<keyword evidence="3" id="KW-0813">Transport</keyword>
<dbReference type="EMBL" id="CAADFM010000245">
    <property type="protein sequence ID" value="VFK19990.1"/>
    <property type="molecule type" value="Genomic_DNA"/>
</dbReference>
<evidence type="ECO:0000313" key="10">
    <source>
        <dbReference type="EMBL" id="VFK34431.1"/>
    </source>
</evidence>
<dbReference type="InterPro" id="IPR002781">
    <property type="entry name" value="TM_pro_TauE-like"/>
</dbReference>
<protein>
    <recommendedName>
        <fullName evidence="8">Probable membrane transporter protein</fullName>
    </recommendedName>
</protein>
<feature type="transmembrane region" description="Helical" evidence="8">
    <location>
        <begin position="225"/>
        <end position="246"/>
    </location>
</feature>
<feature type="transmembrane region" description="Helical" evidence="8">
    <location>
        <begin position="187"/>
        <end position="213"/>
    </location>
</feature>
<keyword evidence="6 8" id="KW-1133">Transmembrane helix</keyword>
<evidence type="ECO:0000256" key="7">
    <source>
        <dbReference type="ARBA" id="ARBA00023136"/>
    </source>
</evidence>
<feature type="transmembrane region" description="Helical" evidence="8">
    <location>
        <begin position="158"/>
        <end position="175"/>
    </location>
</feature>
<keyword evidence="4 8" id="KW-1003">Cell membrane</keyword>
<feature type="transmembrane region" description="Helical" evidence="8">
    <location>
        <begin position="59"/>
        <end position="76"/>
    </location>
</feature>
<dbReference type="InterPro" id="IPR052017">
    <property type="entry name" value="TSUP"/>
</dbReference>
<dbReference type="PANTHER" id="PTHR30269:SF23">
    <property type="entry name" value="MEMBRANE TRANSPORTER PROTEIN YDHB-RELATED"/>
    <property type="match status" value="1"/>
</dbReference>
<feature type="transmembrane region" description="Helical" evidence="8">
    <location>
        <begin position="83"/>
        <end position="116"/>
    </location>
</feature>
<evidence type="ECO:0000256" key="1">
    <source>
        <dbReference type="ARBA" id="ARBA00004651"/>
    </source>
</evidence>
<evidence type="ECO:0000256" key="3">
    <source>
        <dbReference type="ARBA" id="ARBA00022448"/>
    </source>
</evidence>
<gene>
    <name evidence="9" type="ORF">BECKLPF1236A_GA0070988_102452</name>
    <name evidence="10" type="ORF">BECKLPF1236C_GA0070990_102693</name>
</gene>